<keyword evidence="3 11" id="KW-1003">Cell membrane</keyword>
<keyword evidence="15" id="KW-1185">Reference proteome</keyword>
<keyword evidence="8 11" id="KW-1133">Transmembrane helix</keyword>
<evidence type="ECO:0000256" key="10">
    <source>
        <dbReference type="ARBA" id="ARBA00023136"/>
    </source>
</evidence>
<keyword evidence="5 11" id="KW-0812">Transmembrane</keyword>
<feature type="domain" description="K+ potassium transporter integral membrane" evidence="12">
    <location>
        <begin position="14"/>
        <end position="447"/>
    </location>
</feature>
<evidence type="ECO:0000256" key="6">
    <source>
        <dbReference type="ARBA" id="ARBA00022847"/>
    </source>
</evidence>
<dbReference type="InterPro" id="IPR003855">
    <property type="entry name" value="K+_transporter"/>
</dbReference>
<keyword evidence="6 11" id="KW-0769">Symport</keyword>
<dbReference type="RefSeq" id="WP_194107889.1">
    <property type="nucleotide sequence ID" value="NZ_JADFFM010000002.1"/>
</dbReference>
<gene>
    <name evidence="11" type="primary">kup</name>
    <name evidence="14" type="ORF">IRJ18_19120</name>
</gene>
<dbReference type="InterPro" id="IPR053951">
    <property type="entry name" value="K_trans_N"/>
</dbReference>
<feature type="transmembrane region" description="Helical" evidence="11">
    <location>
        <begin position="212"/>
        <end position="231"/>
    </location>
</feature>
<dbReference type="Proteomes" id="UP000632774">
    <property type="component" value="Unassembled WGS sequence"/>
</dbReference>
<name>A0ABR9XMP8_9SPHI</name>
<feature type="transmembrane region" description="Helical" evidence="11">
    <location>
        <begin position="284"/>
        <end position="315"/>
    </location>
</feature>
<keyword evidence="9 11" id="KW-0406">Ion transport</keyword>
<dbReference type="HAMAP" id="MF_01522">
    <property type="entry name" value="Kup"/>
    <property type="match status" value="1"/>
</dbReference>
<feature type="transmembrane region" description="Helical" evidence="11">
    <location>
        <begin position="94"/>
        <end position="116"/>
    </location>
</feature>
<keyword evidence="4 11" id="KW-0633">Potassium transport</keyword>
<organism evidence="14 15">
    <name type="scientific">Mucilaginibacter boryungensis</name>
    <dbReference type="NCBI Taxonomy" id="768480"/>
    <lineage>
        <taxon>Bacteria</taxon>
        <taxon>Pseudomonadati</taxon>
        <taxon>Bacteroidota</taxon>
        <taxon>Sphingobacteriia</taxon>
        <taxon>Sphingobacteriales</taxon>
        <taxon>Sphingobacteriaceae</taxon>
        <taxon>Mucilaginibacter</taxon>
    </lineage>
</organism>
<evidence type="ECO:0000256" key="7">
    <source>
        <dbReference type="ARBA" id="ARBA00022958"/>
    </source>
</evidence>
<evidence type="ECO:0000313" key="14">
    <source>
        <dbReference type="EMBL" id="MBE9668490.1"/>
    </source>
</evidence>
<evidence type="ECO:0000259" key="13">
    <source>
        <dbReference type="Pfam" id="PF22776"/>
    </source>
</evidence>
<evidence type="ECO:0000256" key="9">
    <source>
        <dbReference type="ARBA" id="ARBA00023065"/>
    </source>
</evidence>
<evidence type="ECO:0000259" key="12">
    <source>
        <dbReference type="Pfam" id="PF02705"/>
    </source>
</evidence>
<feature type="transmembrane region" description="Helical" evidence="11">
    <location>
        <begin position="45"/>
        <end position="68"/>
    </location>
</feature>
<comment type="subcellular location">
    <subcellularLocation>
        <location evidence="11">Cell membrane</location>
        <topology evidence="11">Multi-pass membrane protein</topology>
    </subcellularLocation>
    <subcellularLocation>
        <location evidence="1">Membrane</location>
        <topology evidence="1">Multi-pass membrane protein</topology>
    </subcellularLocation>
</comment>
<evidence type="ECO:0000256" key="1">
    <source>
        <dbReference type="ARBA" id="ARBA00004141"/>
    </source>
</evidence>
<evidence type="ECO:0000256" key="11">
    <source>
        <dbReference type="HAMAP-Rule" id="MF_01522"/>
    </source>
</evidence>
<keyword evidence="10 11" id="KW-0472">Membrane</keyword>
<feature type="transmembrane region" description="Helical" evidence="11">
    <location>
        <begin position="417"/>
        <end position="438"/>
    </location>
</feature>
<feature type="transmembrane region" description="Helical" evidence="11">
    <location>
        <begin position="136"/>
        <end position="156"/>
    </location>
</feature>
<evidence type="ECO:0000256" key="8">
    <source>
        <dbReference type="ARBA" id="ARBA00022989"/>
    </source>
</evidence>
<dbReference type="InterPro" id="IPR053952">
    <property type="entry name" value="K_trans_C"/>
</dbReference>
<evidence type="ECO:0000256" key="3">
    <source>
        <dbReference type="ARBA" id="ARBA00022475"/>
    </source>
</evidence>
<evidence type="ECO:0000256" key="4">
    <source>
        <dbReference type="ARBA" id="ARBA00022538"/>
    </source>
</evidence>
<feature type="transmembrane region" description="Helical" evidence="11">
    <location>
        <begin position="243"/>
        <end position="264"/>
    </location>
</feature>
<comment type="catalytic activity">
    <reaction evidence="11">
        <text>K(+)(in) + H(+)(in) = K(+)(out) + H(+)(out)</text>
        <dbReference type="Rhea" id="RHEA:28490"/>
        <dbReference type="ChEBI" id="CHEBI:15378"/>
        <dbReference type="ChEBI" id="CHEBI:29103"/>
    </reaction>
</comment>
<feature type="transmembrane region" description="Helical" evidence="11">
    <location>
        <begin position="390"/>
        <end position="411"/>
    </location>
</feature>
<dbReference type="Pfam" id="PF22776">
    <property type="entry name" value="K_trans_C"/>
    <property type="match status" value="1"/>
</dbReference>
<feature type="transmembrane region" description="Helical" evidence="11">
    <location>
        <begin position="168"/>
        <end position="192"/>
    </location>
</feature>
<evidence type="ECO:0000256" key="2">
    <source>
        <dbReference type="ARBA" id="ARBA00022448"/>
    </source>
</evidence>
<sequence length="653" mass="73610">MNPHLRKLSAGGVLITLGIIFGDIGTSPLYALQTILKEGGGADQFMVLGAVSCIFWTLTLQTTFKYIFITLQADNRGEGGIFSLYALVRRYGKWLAIPAIIGAGTLLADGIITPPISVTSAIEGLALVPALSKVMVPGHDIILIVVIAILILLFFFQQFGTNVVGAAFGPVMLIWFVMLAGLGMVQVAHYPMIFKALNPVYGFDLLVKHPNGFWLLGAVFLCTTGAEALYSDLGHCGRKNIQVSWIFVKTALMLNYLGQAAWVLSQPKADVNVNPFFAIVPHGFVIPAVGIATLATIIASQALISGSFTLISEAVSMNFWPRITIKYPSNIRGQIYIPSINWILCFGCIAVSLYFRTAEAMTAAYGFSITIAMLSTTILMFYFMRYVKNWPLWLVVIILCVFLTVEASFFVANSVKIVKRLFFLVFEVSLIFTMFIWFRARKINNRFLSFVELKDYIPMLNAMSRDQGIPKYATHLIYLTKANNSKQIEQKIIYSILSRKPKRADVYWFVHIERTDEPFTMEYTVEELEHEKVIRVEFRLGFRINPRVNVLFRKVVEEMIQRNELDITSKYESLSSYHLPADFQFVIMEKFLSYNNEFSVKEGFILRSYFWIKSLGLSEAKAFGLDTSETHVEKIPLVVNPVTNINLRRVPVN</sequence>
<dbReference type="InterPro" id="IPR023051">
    <property type="entry name" value="Kup"/>
</dbReference>
<comment type="function">
    <text evidence="11">Transport of potassium into the cell. Likely operates as a K(+):H(+) symporter.</text>
</comment>
<dbReference type="PANTHER" id="PTHR30540:SF83">
    <property type="entry name" value="K+ POTASSIUM TRANSPORTER"/>
    <property type="match status" value="1"/>
</dbReference>
<feature type="domain" description="K+ potassium transporter C-terminal" evidence="13">
    <location>
        <begin position="474"/>
        <end position="631"/>
    </location>
</feature>
<dbReference type="EMBL" id="JADFFM010000002">
    <property type="protein sequence ID" value="MBE9668490.1"/>
    <property type="molecule type" value="Genomic_DNA"/>
</dbReference>
<feature type="transmembrane region" description="Helical" evidence="11">
    <location>
        <begin position="335"/>
        <end position="355"/>
    </location>
</feature>
<evidence type="ECO:0000256" key="5">
    <source>
        <dbReference type="ARBA" id="ARBA00022692"/>
    </source>
</evidence>
<proteinExistence type="inferred from homology"/>
<evidence type="ECO:0000313" key="15">
    <source>
        <dbReference type="Proteomes" id="UP000632774"/>
    </source>
</evidence>
<dbReference type="Pfam" id="PF02705">
    <property type="entry name" value="K_trans"/>
    <property type="match status" value="1"/>
</dbReference>
<dbReference type="PANTHER" id="PTHR30540">
    <property type="entry name" value="OSMOTIC STRESS POTASSIUM TRANSPORTER"/>
    <property type="match status" value="1"/>
</dbReference>
<feature type="transmembrane region" description="Helical" evidence="11">
    <location>
        <begin position="361"/>
        <end position="383"/>
    </location>
</feature>
<feature type="transmembrane region" description="Helical" evidence="11">
    <location>
        <begin position="12"/>
        <end position="33"/>
    </location>
</feature>
<accession>A0ABR9XMP8</accession>
<comment type="caution">
    <text evidence="14">The sequence shown here is derived from an EMBL/GenBank/DDBJ whole genome shotgun (WGS) entry which is preliminary data.</text>
</comment>
<reference evidence="14 15" key="1">
    <citation type="submission" date="2020-10" db="EMBL/GenBank/DDBJ databases">
        <title>Mucilaginibacter mali sp. nov., isolated from rhizosphere soil of apple orchard.</title>
        <authorList>
            <person name="Lee J.-S."/>
            <person name="Kim H.S."/>
            <person name="Kim J.-S."/>
        </authorList>
    </citation>
    <scope>NUCLEOTIDE SEQUENCE [LARGE SCALE GENOMIC DNA]</scope>
    <source>
        <strain evidence="14 15">KCTC 23157</strain>
    </source>
</reference>
<keyword evidence="7 11" id="KW-0630">Potassium</keyword>
<comment type="similarity">
    <text evidence="11">Belongs to the HAK/KUP transporter (TC 2.A.72) family.</text>
</comment>
<protein>
    <recommendedName>
        <fullName evidence="11">Probable potassium transport system protein Kup</fullName>
    </recommendedName>
</protein>
<keyword evidence="2 11" id="KW-0813">Transport</keyword>